<proteinExistence type="inferred from homology"/>
<comment type="similarity">
    <text evidence="4">Belongs to the HypA/HybF family.</text>
</comment>
<feature type="binding site" evidence="4">
    <location>
        <position position="92"/>
    </location>
    <ligand>
        <name>Zn(2+)</name>
        <dbReference type="ChEBI" id="CHEBI:29105"/>
    </ligand>
</feature>
<gene>
    <name evidence="4" type="primary">hypA</name>
    <name evidence="5" type="ORF">AMJ39_03475</name>
</gene>
<dbReference type="InterPro" id="IPR000688">
    <property type="entry name" value="HypA/HybF"/>
</dbReference>
<evidence type="ECO:0000313" key="5">
    <source>
        <dbReference type="EMBL" id="KPJ53701.1"/>
    </source>
</evidence>
<dbReference type="AlphaFoldDB" id="A0A0S7WU01"/>
<dbReference type="Pfam" id="PF01155">
    <property type="entry name" value="HypA"/>
    <property type="match status" value="1"/>
</dbReference>
<keyword evidence="2 4" id="KW-0479">Metal-binding</keyword>
<evidence type="ECO:0000256" key="3">
    <source>
        <dbReference type="ARBA" id="ARBA00022833"/>
    </source>
</evidence>
<sequence>MHELSVAQSIVETAVEEAQAHGASRVVGINLQLGRMSGVQREPLEFGFEISSKGTAAEGATLKITEIPLTIRCRSCGAESGVEAWEFICRVCESGDVEILTGRELAIVSLDVE</sequence>
<dbReference type="GO" id="GO:0008270">
    <property type="term" value="F:zinc ion binding"/>
    <property type="evidence" value="ECO:0007669"/>
    <property type="project" value="UniProtKB-UniRule"/>
</dbReference>
<keyword evidence="3 4" id="KW-0862">Zinc</keyword>
<organism evidence="5 6">
    <name type="scientific">candidate division TA06 bacterium DG_24</name>
    <dbReference type="NCBI Taxonomy" id="1703770"/>
    <lineage>
        <taxon>Bacteria</taxon>
        <taxon>Bacteria division TA06</taxon>
    </lineage>
</organism>
<feature type="binding site" evidence="4">
    <location>
        <position position="76"/>
    </location>
    <ligand>
        <name>Zn(2+)</name>
        <dbReference type="ChEBI" id="CHEBI:29105"/>
    </ligand>
</feature>
<dbReference type="Proteomes" id="UP000052008">
    <property type="component" value="Unassembled WGS sequence"/>
</dbReference>
<evidence type="ECO:0000313" key="6">
    <source>
        <dbReference type="Proteomes" id="UP000052008"/>
    </source>
</evidence>
<dbReference type="GO" id="GO:0016151">
    <property type="term" value="F:nickel cation binding"/>
    <property type="evidence" value="ECO:0007669"/>
    <property type="project" value="UniProtKB-UniRule"/>
</dbReference>
<name>A0A0S7WU01_UNCT6</name>
<dbReference type="NCBIfam" id="TIGR00100">
    <property type="entry name" value="hypA"/>
    <property type="match status" value="1"/>
</dbReference>
<dbReference type="HAMAP" id="MF_00213">
    <property type="entry name" value="HypA_HybF"/>
    <property type="match status" value="1"/>
</dbReference>
<dbReference type="Gene3D" id="3.30.2320.80">
    <property type="match status" value="1"/>
</dbReference>
<feature type="binding site" evidence="4">
    <location>
        <position position="89"/>
    </location>
    <ligand>
        <name>Zn(2+)</name>
        <dbReference type="ChEBI" id="CHEBI:29105"/>
    </ligand>
</feature>
<dbReference type="STRING" id="1703770.AMJ39_03475"/>
<evidence type="ECO:0000256" key="4">
    <source>
        <dbReference type="HAMAP-Rule" id="MF_00213"/>
    </source>
</evidence>
<accession>A0A0S7WU01</accession>
<feature type="binding site" evidence="4">
    <location>
        <position position="73"/>
    </location>
    <ligand>
        <name>Zn(2+)</name>
        <dbReference type="ChEBI" id="CHEBI:29105"/>
    </ligand>
</feature>
<dbReference type="PIRSF" id="PIRSF004761">
    <property type="entry name" value="Hydrgn_mat_HypA"/>
    <property type="match status" value="1"/>
</dbReference>
<evidence type="ECO:0000256" key="2">
    <source>
        <dbReference type="ARBA" id="ARBA00022723"/>
    </source>
</evidence>
<keyword evidence="1 4" id="KW-0533">Nickel</keyword>
<dbReference type="GO" id="GO:0051604">
    <property type="term" value="P:protein maturation"/>
    <property type="evidence" value="ECO:0007669"/>
    <property type="project" value="InterPro"/>
</dbReference>
<protein>
    <recommendedName>
        <fullName evidence="4">Hydrogenase maturation factor HypA</fullName>
    </recommendedName>
</protein>
<dbReference type="PANTHER" id="PTHR34535:SF3">
    <property type="entry name" value="HYDROGENASE MATURATION FACTOR HYPA"/>
    <property type="match status" value="1"/>
</dbReference>
<feature type="binding site" evidence="4">
    <location>
        <position position="2"/>
    </location>
    <ligand>
        <name>Ni(2+)</name>
        <dbReference type="ChEBI" id="CHEBI:49786"/>
    </ligand>
</feature>
<dbReference type="EMBL" id="LIZS01000014">
    <property type="protein sequence ID" value="KPJ53701.1"/>
    <property type="molecule type" value="Genomic_DNA"/>
</dbReference>
<dbReference type="PANTHER" id="PTHR34535">
    <property type="entry name" value="HYDROGENASE MATURATION FACTOR HYPA"/>
    <property type="match status" value="1"/>
</dbReference>
<comment type="caution">
    <text evidence="5">The sequence shown here is derived from an EMBL/GenBank/DDBJ whole genome shotgun (WGS) entry which is preliminary data.</text>
</comment>
<reference evidence="5 6" key="1">
    <citation type="journal article" date="2015" name="Microbiome">
        <title>Genomic resolution of linkages in carbon, nitrogen, and sulfur cycling among widespread estuary sediment bacteria.</title>
        <authorList>
            <person name="Baker B.J."/>
            <person name="Lazar C.S."/>
            <person name="Teske A.P."/>
            <person name="Dick G.J."/>
        </authorList>
    </citation>
    <scope>NUCLEOTIDE SEQUENCE [LARGE SCALE GENOMIC DNA]</scope>
    <source>
        <strain evidence="5">DG_24</strain>
    </source>
</reference>
<comment type="function">
    <text evidence="4">Involved in the maturation of [NiFe] hydrogenases. Required for nickel insertion into the metal center of the hydrogenase.</text>
</comment>
<evidence type="ECO:0000256" key="1">
    <source>
        <dbReference type="ARBA" id="ARBA00022596"/>
    </source>
</evidence>